<evidence type="ECO:0008006" key="7">
    <source>
        <dbReference type="Google" id="ProtNLM"/>
    </source>
</evidence>
<dbReference type="InterPro" id="IPR051906">
    <property type="entry name" value="TolC-like"/>
</dbReference>
<evidence type="ECO:0000256" key="1">
    <source>
        <dbReference type="ARBA" id="ARBA00004442"/>
    </source>
</evidence>
<dbReference type="EMBL" id="VSSQ01000503">
    <property type="protein sequence ID" value="MPL96282.1"/>
    <property type="molecule type" value="Genomic_DNA"/>
</dbReference>
<dbReference type="GO" id="GO:0009279">
    <property type="term" value="C:cell outer membrane"/>
    <property type="evidence" value="ECO:0007669"/>
    <property type="project" value="UniProtKB-SubCell"/>
</dbReference>
<dbReference type="GO" id="GO:1990281">
    <property type="term" value="C:efflux pump complex"/>
    <property type="evidence" value="ECO:0007669"/>
    <property type="project" value="TreeGrafter"/>
</dbReference>
<comment type="caution">
    <text evidence="6">The sequence shown here is derived from an EMBL/GenBank/DDBJ whole genome shotgun (WGS) entry which is preliminary data.</text>
</comment>
<dbReference type="PANTHER" id="PTHR30026">
    <property type="entry name" value="OUTER MEMBRANE PROTEIN TOLC"/>
    <property type="match status" value="1"/>
</dbReference>
<dbReference type="PANTHER" id="PTHR30026:SF20">
    <property type="entry name" value="OUTER MEMBRANE PROTEIN TOLC"/>
    <property type="match status" value="1"/>
</dbReference>
<accession>A0A644W0P1</accession>
<evidence type="ECO:0000256" key="5">
    <source>
        <dbReference type="ARBA" id="ARBA00023237"/>
    </source>
</evidence>
<organism evidence="6">
    <name type="scientific">bioreactor metagenome</name>
    <dbReference type="NCBI Taxonomy" id="1076179"/>
    <lineage>
        <taxon>unclassified sequences</taxon>
        <taxon>metagenomes</taxon>
        <taxon>ecological metagenomes</taxon>
    </lineage>
</organism>
<protein>
    <recommendedName>
        <fullName evidence="7">Outer membrane efflux protein</fullName>
    </recommendedName>
</protein>
<name>A0A644W0P1_9ZZZZ</name>
<keyword evidence="2" id="KW-1134">Transmembrane beta strand</keyword>
<keyword evidence="5" id="KW-0998">Cell outer membrane</keyword>
<dbReference type="GO" id="GO:0015288">
    <property type="term" value="F:porin activity"/>
    <property type="evidence" value="ECO:0007669"/>
    <property type="project" value="TreeGrafter"/>
</dbReference>
<sequence>MNMRIALFATFLLIARVSFSQISIEADLMLNPENIIRLTYNQNDRIKAAYYELESAKSNFKLFESEYTQFNPLIVAPKFSANSDGDYASDMTAGMKKDFFDGSSIGVALGTYNDWEQNTGHGTINFIETEIGFPLFSSSRTLERIIKRTFEENELYTKNLDYVDAVRENILNALEQYYDLVPRIKIYEMLIEYRKELINLLEDDSITTTNSDREQISGEITNLNSKITGFEITLYSLQLQMQRYMNVEQIQLGQLTKIEINFNEPGYVGKYYIDEITDSIFNKALNNDTEFKVLGIIKKNAEEKKRLAEKGKWDIYATTGGRYNFYELTGNERQGNFFVADAGIKIKINDPKVLRHTIAKAQADINAIDYTIADRRKLIKSDILQLKDALTKKKEQMISTATSLQSWKRIYTTKKESYLLQTESIDNYIQAFRSLVSTHETLLQLENNYLDLIRDLDYVCGEYFAVINLTN</sequence>
<evidence type="ECO:0000313" key="6">
    <source>
        <dbReference type="EMBL" id="MPL96282.1"/>
    </source>
</evidence>
<dbReference type="AlphaFoldDB" id="A0A644W0P1"/>
<evidence type="ECO:0000256" key="2">
    <source>
        <dbReference type="ARBA" id="ARBA00022452"/>
    </source>
</evidence>
<reference evidence="6" key="1">
    <citation type="submission" date="2019-08" db="EMBL/GenBank/DDBJ databases">
        <authorList>
            <person name="Kucharzyk K."/>
            <person name="Murdoch R.W."/>
            <person name="Higgins S."/>
            <person name="Loffler F."/>
        </authorList>
    </citation>
    <scope>NUCLEOTIDE SEQUENCE</scope>
</reference>
<dbReference type="GO" id="GO:0015562">
    <property type="term" value="F:efflux transmembrane transporter activity"/>
    <property type="evidence" value="ECO:0007669"/>
    <property type="project" value="InterPro"/>
</dbReference>
<evidence type="ECO:0000256" key="3">
    <source>
        <dbReference type="ARBA" id="ARBA00022692"/>
    </source>
</evidence>
<dbReference type="SUPFAM" id="SSF56954">
    <property type="entry name" value="Outer membrane efflux proteins (OEP)"/>
    <property type="match status" value="1"/>
</dbReference>
<dbReference type="Gene3D" id="1.20.1600.10">
    <property type="entry name" value="Outer membrane efflux proteins (OEP)"/>
    <property type="match status" value="1"/>
</dbReference>
<comment type="subcellular location">
    <subcellularLocation>
        <location evidence="1">Cell outer membrane</location>
    </subcellularLocation>
</comment>
<evidence type="ECO:0000256" key="4">
    <source>
        <dbReference type="ARBA" id="ARBA00023136"/>
    </source>
</evidence>
<keyword evidence="4" id="KW-0472">Membrane</keyword>
<proteinExistence type="predicted"/>
<gene>
    <name evidence="6" type="ORF">SDC9_42457</name>
</gene>
<keyword evidence="3" id="KW-0812">Transmembrane</keyword>